<evidence type="ECO:0000313" key="6">
    <source>
        <dbReference type="Proteomes" id="UP000039046"/>
    </source>
</evidence>
<keyword evidence="6" id="KW-1185">Reference proteome</keyword>
<accession>A0A0A1TAX2</accession>
<dbReference type="PANTHER" id="PTHR11360:SF284">
    <property type="entry name" value="EG:103B4.3 PROTEIN-RELATED"/>
    <property type="match status" value="1"/>
</dbReference>
<keyword evidence="3" id="KW-0472">Membrane</keyword>
<dbReference type="EMBL" id="CDHN01000004">
    <property type="protein sequence ID" value="CEJ91929.1"/>
    <property type="molecule type" value="Genomic_DNA"/>
</dbReference>
<dbReference type="InterPro" id="IPR011701">
    <property type="entry name" value="MFS"/>
</dbReference>
<dbReference type="PROSITE" id="PS50850">
    <property type="entry name" value="MFS"/>
    <property type="match status" value="1"/>
</dbReference>
<evidence type="ECO:0000256" key="1">
    <source>
        <dbReference type="ARBA" id="ARBA00004141"/>
    </source>
</evidence>
<dbReference type="Pfam" id="PF07690">
    <property type="entry name" value="MFS_1"/>
    <property type="match status" value="1"/>
</dbReference>
<gene>
    <name evidence="5" type="ORF">VHEMI07611</name>
</gene>
<dbReference type="InterPro" id="IPR020846">
    <property type="entry name" value="MFS_dom"/>
</dbReference>
<comment type="subcellular location">
    <subcellularLocation>
        <location evidence="1">Membrane</location>
        <topology evidence="1">Multi-pass membrane protein</topology>
    </subcellularLocation>
</comment>
<organism evidence="5 6">
    <name type="scientific">[Torrubiella] hemipterigena</name>
    <dbReference type="NCBI Taxonomy" id="1531966"/>
    <lineage>
        <taxon>Eukaryota</taxon>
        <taxon>Fungi</taxon>
        <taxon>Dikarya</taxon>
        <taxon>Ascomycota</taxon>
        <taxon>Pezizomycotina</taxon>
        <taxon>Sordariomycetes</taxon>
        <taxon>Hypocreomycetidae</taxon>
        <taxon>Hypocreales</taxon>
        <taxon>Clavicipitaceae</taxon>
        <taxon>Clavicipitaceae incertae sedis</taxon>
        <taxon>'Torrubiella' clade</taxon>
    </lineage>
</organism>
<dbReference type="HOGENOM" id="CLU_001265_1_2_1"/>
<dbReference type="Proteomes" id="UP000039046">
    <property type="component" value="Unassembled WGS sequence"/>
</dbReference>
<reference evidence="5 6" key="1">
    <citation type="journal article" date="2015" name="Genome Announc.">
        <title>Draft Genome Sequence and Gene Annotation of the Entomopathogenic Fungus Verticillium hemipterigenum.</title>
        <authorList>
            <person name="Horn F."/>
            <person name="Habel A."/>
            <person name="Scharf D.H."/>
            <person name="Dworschak J."/>
            <person name="Brakhage A.A."/>
            <person name="Guthke R."/>
            <person name="Hertweck C."/>
            <person name="Linde J."/>
        </authorList>
    </citation>
    <scope>NUCLEOTIDE SEQUENCE [LARGE SCALE GENOMIC DNA]</scope>
</reference>
<dbReference type="GO" id="GO:0022857">
    <property type="term" value="F:transmembrane transporter activity"/>
    <property type="evidence" value="ECO:0007669"/>
    <property type="project" value="InterPro"/>
</dbReference>
<feature type="transmembrane region" description="Helical" evidence="3">
    <location>
        <begin position="391"/>
        <end position="411"/>
    </location>
</feature>
<name>A0A0A1TAX2_9HYPO</name>
<feature type="transmembrane region" description="Helical" evidence="3">
    <location>
        <begin position="348"/>
        <end position="371"/>
    </location>
</feature>
<dbReference type="OrthoDB" id="6499973at2759"/>
<feature type="transmembrane region" description="Helical" evidence="3">
    <location>
        <begin position="108"/>
        <end position="133"/>
    </location>
</feature>
<dbReference type="InterPro" id="IPR036259">
    <property type="entry name" value="MFS_trans_sf"/>
</dbReference>
<feature type="transmembrane region" description="Helical" evidence="3">
    <location>
        <begin position="77"/>
        <end position="101"/>
    </location>
</feature>
<dbReference type="Gene3D" id="1.20.1250.20">
    <property type="entry name" value="MFS general substrate transporter like domains"/>
    <property type="match status" value="2"/>
</dbReference>
<keyword evidence="3" id="KW-1133">Transmembrane helix</keyword>
<proteinExistence type="inferred from homology"/>
<feature type="transmembrane region" description="Helical" evidence="3">
    <location>
        <begin position="423"/>
        <end position="444"/>
    </location>
</feature>
<feature type="transmembrane region" description="Helical" evidence="3">
    <location>
        <begin position="31"/>
        <end position="57"/>
    </location>
</feature>
<evidence type="ECO:0000256" key="3">
    <source>
        <dbReference type="SAM" id="Phobius"/>
    </source>
</evidence>
<feature type="transmembrane region" description="Helical" evidence="3">
    <location>
        <begin position="198"/>
        <end position="217"/>
    </location>
</feature>
<dbReference type="SUPFAM" id="SSF103473">
    <property type="entry name" value="MFS general substrate transporter"/>
    <property type="match status" value="1"/>
</dbReference>
<dbReference type="InterPro" id="IPR050327">
    <property type="entry name" value="Proton-linked_MCT"/>
</dbReference>
<protein>
    <recommendedName>
        <fullName evidence="4">Major facilitator superfamily (MFS) profile domain-containing protein</fullName>
    </recommendedName>
</protein>
<feature type="transmembrane region" description="Helical" evidence="3">
    <location>
        <begin position="322"/>
        <end position="342"/>
    </location>
</feature>
<feature type="domain" description="Major facilitator superfamily (MFS) profile" evidence="4">
    <location>
        <begin position="38"/>
        <end position="449"/>
    </location>
</feature>
<comment type="similarity">
    <text evidence="2">Belongs to the major facilitator superfamily. Monocarboxylate porter (TC 2.A.1.13) family.</text>
</comment>
<dbReference type="AlphaFoldDB" id="A0A0A1TAX2"/>
<evidence type="ECO:0000313" key="5">
    <source>
        <dbReference type="EMBL" id="CEJ91929.1"/>
    </source>
</evidence>
<sequence>MDAPISPASASVVEPVRSNSEKTQLSKWHQAGILTSAFVINCTAGGILFSFGIYQALYESMSSSSDTDNPFAGSSPAQIGIIGSLSGSMMAICAPFAVAWAKHFNPRAVICAGGLLFGLSNILASFGTTVWHFQLSQGLLLGIAECLSYLPSMAVAPTWFSAHRGVAIGTISAGTGIGGLIWSPITTACIDRFGFRDTLRLTGALSAVLIFAAGFVLRWEPSMVPELQADKDALSLAQKVYRVPLPTRELAKQRKFIGQALGAAFQGAAYYIPTFFLAAYARTLRYSDQDGSKFITVNNACNAIGKITIGLIADRLGRLNTMCLSTSVTVLSLGLWISSTVIGQTDQAIARSLFISFTVFYGLFASSYVSLFSPTLVELFGRRQLPFTTGFMYLVQGLTALAGTPIAGVLAGSNGNLTTSFNYLGVSLWVGGLLFATSVTTIWVRIEAAAGRKHGQSNSWKL</sequence>
<keyword evidence="3" id="KW-0812">Transmembrane</keyword>
<feature type="transmembrane region" description="Helical" evidence="3">
    <location>
        <begin position="166"/>
        <end position="186"/>
    </location>
</feature>
<evidence type="ECO:0000259" key="4">
    <source>
        <dbReference type="PROSITE" id="PS50850"/>
    </source>
</evidence>
<evidence type="ECO:0000256" key="2">
    <source>
        <dbReference type="ARBA" id="ARBA00006727"/>
    </source>
</evidence>
<dbReference type="GO" id="GO:0016020">
    <property type="term" value="C:membrane"/>
    <property type="evidence" value="ECO:0007669"/>
    <property type="project" value="UniProtKB-SubCell"/>
</dbReference>
<dbReference type="PANTHER" id="PTHR11360">
    <property type="entry name" value="MONOCARBOXYLATE TRANSPORTER"/>
    <property type="match status" value="1"/>
</dbReference>